<dbReference type="NCBIfam" id="TIGR00539">
    <property type="entry name" value="hemN_rel"/>
    <property type="match status" value="1"/>
</dbReference>
<dbReference type="InterPro" id="IPR010723">
    <property type="entry name" value="HemN_C"/>
</dbReference>
<comment type="caution">
    <text evidence="7">The sequence shown here is derived from an EMBL/GenBank/DDBJ whole genome shotgun (WGS) entry which is preliminary data.</text>
</comment>
<dbReference type="InterPro" id="IPR006638">
    <property type="entry name" value="Elp3/MiaA/NifB-like_rSAM"/>
</dbReference>
<dbReference type="PANTHER" id="PTHR13932">
    <property type="entry name" value="COPROPORPHYRINIGEN III OXIDASE"/>
    <property type="match status" value="1"/>
</dbReference>
<evidence type="ECO:0000256" key="4">
    <source>
        <dbReference type="ARBA" id="ARBA00045130"/>
    </source>
</evidence>
<accession>A0A250WXB6</accession>
<dbReference type="SMART" id="SM00729">
    <property type="entry name" value="Elp3"/>
    <property type="match status" value="1"/>
</dbReference>
<reference evidence="7 8" key="1">
    <citation type="submission" date="2017-08" db="EMBL/GenBank/DDBJ databases">
        <title>Acidophilic green algal genome provides insights into adaptation to an acidic environment.</title>
        <authorList>
            <person name="Hirooka S."/>
            <person name="Hirose Y."/>
            <person name="Kanesaki Y."/>
            <person name="Higuchi S."/>
            <person name="Fujiwara T."/>
            <person name="Onuma R."/>
            <person name="Era A."/>
            <person name="Ohbayashi R."/>
            <person name="Uzuka A."/>
            <person name="Nozaki H."/>
            <person name="Yoshikawa H."/>
            <person name="Miyagishima S.Y."/>
        </authorList>
    </citation>
    <scope>NUCLEOTIDE SEQUENCE [LARGE SCALE GENOMIC DNA]</scope>
    <source>
        <strain evidence="7 8">NIES-2499</strain>
    </source>
</reference>
<feature type="region of interest" description="Disordered" evidence="5">
    <location>
        <begin position="264"/>
        <end position="287"/>
    </location>
</feature>
<dbReference type="OrthoDB" id="431409at2759"/>
<protein>
    <recommendedName>
        <fullName evidence="2">Radical S-adenosyl methionine domain-containing protein 1, mitochondrial</fullName>
    </recommendedName>
    <alternativeName>
        <fullName evidence="3">Putative heme chaperone</fullName>
    </alternativeName>
</protein>
<sequence>MQDYVRTLCHEIKATTRQGALPCNTIYFGGGTPSLVPPELVEEILLTVKECFGVRPDAEITLEADPGTFDIVRLQQYMKLGVNRISMGVQSFEEEHLQACGRSHKVADVYQAVQAVQECQVPTWSLDLISGLPGLTREQWRHTLHEAIRMDPNHISVYDLQVEEGTPFSRWYEQGRMSFPQDDEAASMYSEAVQMLTSAGYEHYEISNYAKPGHRSKHNQVYWKGVPYYAFGLGAASYLNGVRFSRPAKMQQYKSWVLEMSDGVVERGDPPQQSREESLTSSAATANANREDALLDTVMLRLRTSDGLDMGAFSRTYSSDAASVVMQAVQKHKEYGLILQLPLLHDVSTDSNCRTASPPDEGRPCALESTNAHLPPSWNFRIRLSDPEGFLLSNSIISDVFAAFSFDNKT</sequence>
<dbReference type="PANTHER" id="PTHR13932:SF5">
    <property type="entry name" value="RADICAL S-ADENOSYL METHIONINE DOMAIN-CONTAINING PROTEIN 1, MITOCHONDRIAL"/>
    <property type="match status" value="1"/>
</dbReference>
<dbReference type="Proteomes" id="UP000232323">
    <property type="component" value="Unassembled WGS sequence"/>
</dbReference>
<dbReference type="Pfam" id="PF04055">
    <property type="entry name" value="Radical_SAM"/>
    <property type="match status" value="1"/>
</dbReference>
<evidence type="ECO:0000256" key="3">
    <source>
        <dbReference type="ARBA" id="ARBA00033094"/>
    </source>
</evidence>
<dbReference type="AlphaFoldDB" id="A0A250WXB6"/>
<comment type="function">
    <text evidence="4">May be a heme chaperone, appears to bind heme. Homologous bacterial proteins do not have oxygen-independent coproporphyrinogen-III oxidase activity. Binds 1 [4Fe-4S] cluster. The cluster is coordinated with 3 cysteines and an exchangeable S-adenosyl-L-methionine.</text>
</comment>
<feature type="compositionally biased region" description="Basic and acidic residues" evidence="5">
    <location>
        <begin position="264"/>
        <end position="278"/>
    </location>
</feature>
<proteinExistence type="inferred from homology"/>
<dbReference type="STRING" id="1157962.A0A250WXB6"/>
<evidence type="ECO:0000259" key="6">
    <source>
        <dbReference type="PROSITE" id="PS51918"/>
    </source>
</evidence>
<dbReference type="Gene3D" id="3.30.750.200">
    <property type="match status" value="1"/>
</dbReference>
<dbReference type="GO" id="GO:0004109">
    <property type="term" value="F:coproporphyrinogen oxidase activity"/>
    <property type="evidence" value="ECO:0007669"/>
    <property type="project" value="InterPro"/>
</dbReference>
<dbReference type="GO" id="GO:0006779">
    <property type="term" value="P:porphyrin-containing compound biosynthetic process"/>
    <property type="evidence" value="ECO:0007669"/>
    <property type="project" value="InterPro"/>
</dbReference>
<dbReference type="GO" id="GO:0051539">
    <property type="term" value="F:4 iron, 4 sulfur cluster binding"/>
    <property type="evidence" value="ECO:0007669"/>
    <property type="project" value="InterPro"/>
</dbReference>
<evidence type="ECO:0000313" key="7">
    <source>
        <dbReference type="EMBL" id="GAX75426.1"/>
    </source>
</evidence>
<comment type="similarity">
    <text evidence="1">Belongs to the anaerobic coproporphyrinogen-III oxidase family. HemW subfamily.</text>
</comment>
<organism evidence="7 8">
    <name type="scientific">Chlamydomonas eustigma</name>
    <dbReference type="NCBI Taxonomy" id="1157962"/>
    <lineage>
        <taxon>Eukaryota</taxon>
        <taxon>Viridiplantae</taxon>
        <taxon>Chlorophyta</taxon>
        <taxon>core chlorophytes</taxon>
        <taxon>Chlorophyceae</taxon>
        <taxon>CS clade</taxon>
        <taxon>Chlamydomonadales</taxon>
        <taxon>Chlamydomonadaceae</taxon>
        <taxon>Chlamydomonas</taxon>
    </lineage>
</organism>
<dbReference type="InterPro" id="IPR058240">
    <property type="entry name" value="rSAM_sf"/>
</dbReference>
<dbReference type="EMBL" id="BEGY01000012">
    <property type="protein sequence ID" value="GAX75426.1"/>
    <property type="molecule type" value="Genomic_DNA"/>
</dbReference>
<keyword evidence="8" id="KW-1185">Reference proteome</keyword>
<evidence type="ECO:0000256" key="1">
    <source>
        <dbReference type="ARBA" id="ARBA00006100"/>
    </source>
</evidence>
<evidence type="ECO:0000256" key="5">
    <source>
        <dbReference type="SAM" id="MobiDB-lite"/>
    </source>
</evidence>
<dbReference type="PROSITE" id="PS51918">
    <property type="entry name" value="RADICAL_SAM"/>
    <property type="match status" value="1"/>
</dbReference>
<gene>
    <name evidence="7" type="ORF">CEUSTIGMA_g2870.t1</name>
</gene>
<dbReference type="InterPro" id="IPR004559">
    <property type="entry name" value="HemW-like"/>
</dbReference>
<feature type="domain" description="Radical SAM core" evidence="6">
    <location>
        <begin position="1"/>
        <end position="202"/>
    </location>
</feature>
<evidence type="ECO:0000313" key="8">
    <source>
        <dbReference type="Proteomes" id="UP000232323"/>
    </source>
</evidence>
<dbReference type="SUPFAM" id="SSF102114">
    <property type="entry name" value="Radical SAM enzymes"/>
    <property type="match status" value="1"/>
</dbReference>
<dbReference type="InterPro" id="IPR007197">
    <property type="entry name" value="rSAM"/>
</dbReference>
<evidence type="ECO:0000256" key="2">
    <source>
        <dbReference type="ARBA" id="ARBA00014678"/>
    </source>
</evidence>
<dbReference type="Pfam" id="PF06969">
    <property type="entry name" value="HemN_C"/>
    <property type="match status" value="1"/>
</dbReference>
<name>A0A250WXB6_9CHLO</name>
<dbReference type="GO" id="GO:0005737">
    <property type="term" value="C:cytoplasm"/>
    <property type="evidence" value="ECO:0007669"/>
    <property type="project" value="InterPro"/>
</dbReference>
<dbReference type="InterPro" id="IPR034505">
    <property type="entry name" value="Coproporphyrinogen-III_oxidase"/>
</dbReference>